<keyword evidence="4" id="KW-1134">Transmembrane beta strand</keyword>
<feature type="signal peptide" evidence="9">
    <location>
        <begin position="1"/>
        <end position="26"/>
    </location>
</feature>
<keyword evidence="6" id="KW-0472">Membrane</keyword>
<name>A0ABT0TL23_9FLAO</name>
<comment type="caution">
    <text evidence="10">The sequence shown here is derived from an EMBL/GenBank/DDBJ whole genome shotgun (WGS) entry which is preliminary data.</text>
</comment>
<evidence type="ECO:0000256" key="8">
    <source>
        <dbReference type="SAM" id="Coils"/>
    </source>
</evidence>
<protein>
    <submittedName>
        <fullName evidence="10">TolC family protein</fullName>
    </submittedName>
</protein>
<evidence type="ECO:0000256" key="2">
    <source>
        <dbReference type="ARBA" id="ARBA00007613"/>
    </source>
</evidence>
<dbReference type="Pfam" id="PF02321">
    <property type="entry name" value="OEP"/>
    <property type="match status" value="1"/>
</dbReference>
<evidence type="ECO:0000313" key="10">
    <source>
        <dbReference type="EMBL" id="MCL9808035.1"/>
    </source>
</evidence>
<evidence type="ECO:0000256" key="7">
    <source>
        <dbReference type="ARBA" id="ARBA00023237"/>
    </source>
</evidence>
<gene>
    <name evidence="10" type="ORF">NAT50_01545</name>
</gene>
<evidence type="ECO:0000256" key="4">
    <source>
        <dbReference type="ARBA" id="ARBA00022452"/>
    </source>
</evidence>
<keyword evidence="8" id="KW-0175">Coiled coil</keyword>
<feature type="coiled-coil region" evidence="8">
    <location>
        <begin position="362"/>
        <end position="400"/>
    </location>
</feature>
<accession>A0ABT0TL23</accession>
<evidence type="ECO:0000256" key="3">
    <source>
        <dbReference type="ARBA" id="ARBA00022448"/>
    </source>
</evidence>
<keyword evidence="5" id="KW-0812">Transmembrane</keyword>
<sequence>MLQRRKNNNLFKMVILLCFFSFNLEAQNNEFTYAEYLGFVKRFHPIAKMADLEISQAQANLLQARGAFDPKIEADFSKKEYQNKEYFSVFNGSFKIPTWYGIELKAAFENNEGYYLNPQNTVPSNGLTAVGISIPVLQGLVINQRMADLRKAKSQIKLSQAERRLQAVQIMYDASIAYFNWKKNYEEVRLYENYVANASIRLKGIQTLIEQGDKPAIDSIEAGITLKNRQLSLEESRFKLLKAKLELSNFLWTNDNLPLELEDNLIPEENLEQSIGLTLKTNILQTETFSVATHPKINALETKIEMLNIDRKLKANMLLPKLDVGYSYISEPDAFSNYRFEDYKFGINAYFPIFLRKERGALKLAQQKIKVQELTLELEKKQLKNKVTAQQNEIQTISKQKGIITSLVNDNEKLVQAEERLFGAGESSLFLINTRENNLVSAKLSRINIDNRFYLSHAELFKTIANPE</sequence>
<keyword evidence="7" id="KW-0998">Cell outer membrane</keyword>
<dbReference type="PANTHER" id="PTHR30026">
    <property type="entry name" value="OUTER MEMBRANE PROTEIN TOLC"/>
    <property type="match status" value="1"/>
</dbReference>
<keyword evidence="11" id="KW-1185">Reference proteome</keyword>
<reference evidence="10 11" key="1">
    <citation type="submission" date="2022-05" db="EMBL/GenBank/DDBJ databases">
        <title>Flavobacterium sp., isolated from activated sludge.</title>
        <authorList>
            <person name="Ran Q."/>
        </authorList>
    </citation>
    <scope>NUCLEOTIDE SEQUENCE [LARGE SCALE GENOMIC DNA]</scope>
    <source>
        <strain evidence="10 11">HXWNR70</strain>
    </source>
</reference>
<organism evidence="10 11">
    <name type="scientific">Flavobacterium luminosum</name>
    <dbReference type="NCBI Taxonomy" id="2949086"/>
    <lineage>
        <taxon>Bacteria</taxon>
        <taxon>Pseudomonadati</taxon>
        <taxon>Bacteroidota</taxon>
        <taxon>Flavobacteriia</taxon>
        <taxon>Flavobacteriales</taxon>
        <taxon>Flavobacteriaceae</taxon>
        <taxon>Flavobacterium</taxon>
    </lineage>
</organism>
<dbReference type="RefSeq" id="WP_250590793.1">
    <property type="nucleotide sequence ID" value="NZ_JAMLJM010000001.1"/>
</dbReference>
<comment type="similarity">
    <text evidence="2">Belongs to the outer membrane factor (OMF) (TC 1.B.17) family.</text>
</comment>
<dbReference type="SUPFAM" id="SSF56954">
    <property type="entry name" value="Outer membrane efflux proteins (OEP)"/>
    <property type="match status" value="1"/>
</dbReference>
<feature type="chain" id="PRO_5046741462" evidence="9">
    <location>
        <begin position="27"/>
        <end position="468"/>
    </location>
</feature>
<dbReference type="PANTHER" id="PTHR30026:SF20">
    <property type="entry name" value="OUTER MEMBRANE PROTEIN TOLC"/>
    <property type="match status" value="1"/>
</dbReference>
<dbReference type="InterPro" id="IPR051906">
    <property type="entry name" value="TolC-like"/>
</dbReference>
<keyword evidence="3" id="KW-0813">Transport</keyword>
<evidence type="ECO:0000256" key="5">
    <source>
        <dbReference type="ARBA" id="ARBA00022692"/>
    </source>
</evidence>
<dbReference type="EMBL" id="JAMLJM010000001">
    <property type="protein sequence ID" value="MCL9808035.1"/>
    <property type="molecule type" value="Genomic_DNA"/>
</dbReference>
<proteinExistence type="inferred from homology"/>
<evidence type="ECO:0000256" key="9">
    <source>
        <dbReference type="SAM" id="SignalP"/>
    </source>
</evidence>
<evidence type="ECO:0000256" key="6">
    <source>
        <dbReference type="ARBA" id="ARBA00023136"/>
    </source>
</evidence>
<evidence type="ECO:0000313" key="11">
    <source>
        <dbReference type="Proteomes" id="UP001317191"/>
    </source>
</evidence>
<dbReference type="InterPro" id="IPR003423">
    <property type="entry name" value="OMP_efflux"/>
</dbReference>
<dbReference type="Gene3D" id="1.20.1600.10">
    <property type="entry name" value="Outer membrane efflux proteins (OEP)"/>
    <property type="match status" value="1"/>
</dbReference>
<keyword evidence="9" id="KW-0732">Signal</keyword>
<comment type="subcellular location">
    <subcellularLocation>
        <location evidence="1">Cell outer membrane</location>
    </subcellularLocation>
</comment>
<evidence type="ECO:0000256" key="1">
    <source>
        <dbReference type="ARBA" id="ARBA00004442"/>
    </source>
</evidence>
<dbReference type="Proteomes" id="UP001317191">
    <property type="component" value="Unassembled WGS sequence"/>
</dbReference>